<dbReference type="InterPro" id="IPR036047">
    <property type="entry name" value="F-box-like_dom_sf"/>
</dbReference>
<protein>
    <recommendedName>
        <fullName evidence="1">F-box domain-containing protein</fullName>
    </recommendedName>
</protein>
<keyword evidence="3" id="KW-1185">Reference proteome</keyword>
<dbReference type="Proteomes" id="UP000015104">
    <property type="component" value="Unassembled WGS sequence"/>
</dbReference>
<dbReference type="RefSeq" id="XP_025017852.1">
    <property type="nucleotide sequence ID" value="XM_025162084.1"/>
</dbReference>
<dbReference type="OMA" id="DHLINCI"/>
<dbReference type="AlphaFoldDB" id="T1JRS8"/>
<dbReference type="EnsemblMetazoa" id="tetur01g07990.1">
    <property type="protein sequence ID" value="tetur01g07990.1"/>
    <property type="gene ID" value="tetur01g07990"/>
</dbReference>
<sequence>MLISELPEECLLIIFGFINELDDLVNCYKICSQWSRLILERTRKVKYLFEHSGPWNKNVPPSYPSDYVYYSIDGPMDVTFLSTLFPDLQIVDFSSGFCEESNPEDIVTWVKKMKSLKGLKHYSYPSEEAIFQYCGQLEMVSTDFIETCTNKNSVNIKQLCLVHDTFGSFRPNAHYFPNLERLSLNTEEGPRSYYDGPIFERLKMVEFFTMDCTWLKHYDDPHFYGFQFMDSCPNLQSAHIFLDYNRFFVDETLKHESLQDLVIEFYEQYYTDSINWDEFKRLFMKYPNLKHLALRSWNRLTNEHVEQLVTILPNLVLFDVSGCPKVTRKAAVNIQNYNRLYKRTIKFYFDGNHRKIKSDWPHLSSRREIISQGFDFMKHCFLKDFYDLPTFLIPSED</sequence>
<evidence type="ECO:0000313" key="3">
    <source>
        <dbReference type="Proteomes" id="UP000015104"/>
    </source>
</evidence>
<evidence type="ECO:0000259" key="1">
    <source>
        <dbReference type="Pfam" id="PF12937"/>
    </source>
</evidence>
<dbReference type="EMBL" id="CAEY01000452">
    <property type="status" value="NOT_ANNOTATED_CDS"/>
    <property type="molecule type" value="Genomic_DNA"/>
</dbReference>
<name>T1JRS8_TETUR</name>
<dbReference type="InterPro" id="IPR001810">
    <property type="entry name" value="F-box_dom"/>
</dbReference>
<dbReference type="Gene3D" id="3.80.10.10">
    <property type="entry name" value="Ribonuclease Inhibitor"/>
    <property type="match status" value="1"/>
</dbReference>
<dbReference type="GeneID" id="112539499"/>
<feature type="domain" description="F-box" evidence="1">
    <location>
        <begin position="3"/>
        <end position="39"/>
    </location>
</feature>
<accession>T1JRS8</accession>
<organism evidence="2 3">
    <name type="scientific">Tetranychus urticae</name>
    <name type="common">Two-spotted spider mite</name>
    <dbReference type="NCBI Taxonomy" id="32264"/>
    <lineage>
        <taxon>Eukaryota</taxon>
        <taxon>Metazoa</taxon>
        <taxon>Ecdysozoa</taxon>
        <taxon>Arthropoda</taxon>
        <taxon>Chelicerata</taxon>
        <taxon>Arachnida</taxon>
        <taxon>Acari</taxon>
        <taxon>Acariformes</taxon>
        <taxon>Trombidiformes</taxon>
        <taxon>Prostigmata</taxon>
        <taxon>Eleutherengona</taxon>
        <taxon>Raphignathae</taxon>
        <taxon>Tetranychoidea</taxon>
        <taxon>Tetranychidae</taxon>
        <taxon>Tetranychus</taxon>
    </lineage>
</organism>
<dbReference type="SUPFAM" id="SSF81383">
    <property type="entry name" value="F-box domain"/>
    <property type="match status" value="1"/>
</dbReference>
<dbReference type="HOGENOM" id="CLU_029073_1_0_1"/>
<dbReference type="Gene3D" id="1.20.1280.50">
    <property type="match status" value="1"/>
</dbReference>
<reference evidence="2" key="2">
    <citation type="submission" date="2015-06" db="UniProtKB">
        <authorList>
            <consortium name="EnsemblMetazoa"/>
        </authorList>
    </citation>
    <scope>IDENTIFICATION</scope>
</reference>
<proteinExistence type="predicted"/>
<reference evidence="3" key="1">
    <citation type="submission" date="2011-08" db="EMBL/GenBank/DDBJ databases">
        <authorList>
            <person name="Rombauts S."/>
        </authorList>
    </citation>
    <scope>NUCLEOTIDE SEQUENCE</scope>
    <source>
        <strain evidence="3">London</strain>
    </source>
</reference>
<evidence type="ECO:0000313" key="2">
    <source>
        <dbReference type="EnsemblMetazoa" id="tetur01g07990.1"/>
    </source>
</evidence>
<dbReference type="KEGG" id="tut:112539499"/>
<dbReference type="InterPro" id="IPR032675">
    <property type="entry name" value="LRR_dom_sf"/>
</dbReference>
<dbReference type="SUPFAM" id="SSF52047">
    <property type="entry name" value="RNI-like"/>
    <property type="match status" value="1"/>
</dbReference>
<dbReference type="Pfam" id="PF12937">
    <property type="entry name" value="F-box-like"/>
    <property type="match status" value="1"/>
</dbReference>